<feature type="compositionally biased region" description="Basic and acidic residues" evidence="3">
    <location>
        <begin position="1242"/>
        <end position="1259"/>
    </location>
</feature>
<keyword evidence="2" id="KW-0378">Hydrolase</keyword>
<dbReference type="InterPro" id="IPR002018">
    <property type="entry name" value="CarbesteraseB"/>
</dbReference>
<evidence type="ECO:0000256" key="3">
    <source>
        <dbReference type="SAM" id="MobiDB-lite"/>
    </source>
</evidence>
<feature type="compositionally biased region" description="Low complexity" evidence="3">
    <location>
        <begin position="343"/>
        <end position="355"/>
    </location>
</feature>
<feature type="compositionally biased region" description="Basic and acidic residues" evidence="3">
    <location>
        <begin position="262"/>
        <end position="273"/>
    </location>
</feature>
<evidence type="ECO:0000256" key="1">
    <source>
        <dbReference type="ARBA" id="ARBA00005964"/>
    </source>
</evidence>
<sequence length="1288" mass="141552">MQARDYESLRRVAERVMMRCVPSTKQDRPDSFMHAVLWKSRKRDNEDCDARQKAYIERMPLGLGPQCSLKRGPYLLRCSREAKRRRSGAGAGAEAAAWPPQRIRPPGAPSAFGASEASAPLRLRALHSQAVFSVLDTDFRAMSQRWAWLSNRIALLEGLGGALSLCGEHLLAEQEPSADPTPTETTGGSGRRTAKREALDEINGTDVAVLASGIEEVTIEFTDVLSGVVLRSYPLVLCLLRSARPQRRFGPLPYLPPMPRLRGNDGRRGEAAKGRGRHLVHSHLSGSSRSSAQEADAVPEQEPQAKRQKAEQADELTPVGTTDAEGDEESKAESASSDDESDTSSSSSSSDSSESSSDEESEAPAAADVAEAPKEAEDAKAARHLGTIRLAQLKRGELVNLLRDLPPEEHDSHIKSAFVLVKVSEADEVMAEVVCAEPSAVYHVQNLDFPKEVKVLKYQLRCKRGTAEKLIKASAVSNGMIEEKHLKQWKSLINRCKIDPELILDNMQERAQQICRSKAIKYDEAMVARILSQKKPIEFDAQKQSRMAAQVQIGLTQMDISSIREFEVLKLGKEHEIAKQHLHQMQRKEYEKHEEWFQHARGLFSAKEVNRMNHDRQVRDDRHALQYALDNERREDAETGRLNPFERRACRPVSAWDTRLSQSEELEQWKLANVALRLEATRAAEARAGEVEVAGRYVVLASGEGGRGNRASAWMIFLGLFLTCLVMLPSRWASRARRVVDVLVTSPPVVVTTCGRIQGRWEAAAAKSIAAFRGIQFGTAKRWMPPSLACPSTTIATTDGPAFLHGGGLQGGDASGYNGIQNLVALSGDIILVACQYRLGVLGFMATSRLSERDPRGVSGNYGFLDQQLCLRWVQQHVAAFGGDAGNVTLLGHSAGATTINAHLAAPKSVGLFHRAILLSGSPGTPKLSQREKELQDTSLWLPSTGCMDLECLLNCDAGRLSDSLPQRYRHFDQSDYPTAPAPQGIAWAELLHVDGVSIPWPAAEAFRHARVPLVVQTMEAEMAGSSAPGLPDFATSEAFLEFLRSRHEMGAGFGPSFVAALAVAYAEFEPNLAKYALDSETGNGCGYRALAQLAAAGGSQVHMGMVRFGPTRPVRWRSDCTEIKHPYPFHGWELAAATGEDASCGDFQRTAWLAFVRHGSGGLSDLGWEALDDRQPLATCLATGSLTVLKSWRDYEFLCQCRVGKHKVHFIRGGDFSEMPGRVLDADSRSVQLRFVATQKSVEEPSHSAGDTSDRVEDTAQESSDAERLKVDLEMLELMRKHYTDYT</sequence>
<feature type="compositionally biased region" description="Basic and acidic residues" evidence="3">
    <location>
        <begin position="371"/>
        <end position="380"/>
    </location>
</feature>
<dbReference type="InterPro" id="IPR050309">
    <property type="entry name" value="Type-B_Carboxylest/Lipase"/>
</dbReference>
<dbReference type="InterPro" id="IPR004343">
    <property type="entry name" value="Plus-3_dom"/>
</dbReference>
<dbReference type="Pfam" id="PF00135">
    <property type="entry name" value="COesterase"/>
    <property type="match status" value="1"/>
</dbReference>
<feature type="compositionally biased region" description="Low complexity" evidence="3">
    <location>
        <begin position="282"/>
        <end position="291"/>
    </location>
</feature>
<dbReference type="InterPro" id="IPR029058">
    <property type="entry name" value="AB_hydrolase_fold"/>
</dbReference>
<dbReference type="PANTHER" id="PTHR11559">
    <property type="entry name" value="CARBOXYLESTERASE"/>
    <property type="match status" value="1"/>
</dbReference>
<name>A0A813C5E0_9DINO</name>
<evidence type="ECO:0000256" key="2">
    <source>
        <dbReference type="ARBA" id="ARBA00022801"/>
    </source>
</evidence>
<dbReference type="InterPro" id="IPR036128">
    <property type="entry name" value="Plus3-like_sf"/>
</dbReference>
<dbReference type="OrthoDB" id="6846267at2759"/>
<feature type="domain" description="Plus3" evidence="4">
    <location>
        <begin position="382"/>
        <end position="495"/>
    </location>
</feature>
<evidence type="ECO:0000313" key="5">
    <source>
        <dbReference type="EMBL" id="CAE7939681.1"/>
    </source>
</evidence>
<feature type="region of interest" description="Disordered" evidence="3">
    <location>
        <begin position="1242"/>
        <end position="1267"/>
    </location>
</feature>
<dbReference type="Gene3D" id="3.40.50.1820">
    <property type="entry name" value="alpha/beta hydrolase"/>
    <property type="match status" value="1"/>
</dbReference>
<dbReference type="GO" id="GO:0016787">
    <property type="term" value="F:hydrolase activity"/>
    <property type="evidence" value="ECO:0007669"/>
    <property type="project" value="UniProtKB-KW"/>
</dbReference>
<dbReference type="InterPro" id="IPR019826">
    <property type="entry name" value="Carboxylesterase_B_AS"/>
</dbReference>
<dbReference type="PROSITE" id="PS00122">
    <property type="entry name" value="CARBOXYLESTERASE_B_1"/>
    <property type="match status" value="1"/>
</dbReference>
<feature type="compositionally biased region" description="Acidic residues" evidence="3">
    <location>
        <begin position="324"/>
        <end position="342"/>
    </location>
</feature>
<feature type="compositionally biased region" description="Basic and acidic residues" evidence="3">
    <location>
        <begin position="303"/>
        <end position="312"/>
    </location>
</feature>
<dbReference type="Gene3D" id="3.90.70.200">
    <property type="entry name" value="Plus-3 domain"/>
    <property type="match status" value="1"/>
</dbReference>
<comment type="similarity">
    <text evidence="1">Belongs to the type-B carboxylesterase/lipase family.</text>
</comment>
<keyword evidence="6" id="KW-1185">Reference proteome</keyword>
<proteinExistence type="inferred from homology"/>
<evidence type="ECO:0000259" key="4">
    <source>
        <dbReference type="SMART" id="SM00719"/>
    </source>
</evidence>
<organism evidence="5 6">
    <name type="scientific">Symbiodinium necroappetens</name>
    <dbReference type="NCBI Taxonomy" id="1628268"/>
    <lineage>
        <taxon>Eukaryota</taxon>
        <taxon>Sar</taxon>
        <taxon>Alveolata</taxon>
        <taxon>Dinophyceae</taxon>
        <taxon>Suessiales</taxon>
        <taxon>Symbiodiniaceae</taxon>
        <taxon>Symbiodinium</taxon>
    </lineage>
</organism>
<feature type="region of interest" description="Disordered" evidence="3">
    <location>
        <begin position="173"/>
        <end position="196"/>
    </location>
</feature>
<dbReference type="EMBL" id="CAJNJA010089363">
    <property type="protein sequence ID" value="CAE7939681.1"/>
    <property type="molecule type" value="Genomic_DNA"/>
</dbReference>
<dbReference type="SUPFAM" id="SSF53474">
    <property type="entry name" value="alpha/beta-Hydrolases"/>
    <property type="match status" value="1"/>
</dbReference>
<dbReference type="Proteomes" id="UP000601435">
    <property type="component" value="Unassembled WGS sequence"/>
</dbReference>
<accession>A0A813C5E0</accession>
<dbReference type="SMART" id="SM00719">
    <property type="entry name" value="Plus3"/>
    <property type="match status" value="1"/>
</dbReference>
<feature type="region of interest" description="Disordered" evidence="3">
    <location>
        <begin position="248"/>
        <end position="380"/>
    </location>
</feature>
<protein>
    <submittedName>
        <fullName evidence="5">Ces2c protein</fullName>
    </submittedName>
</protein>
<evidence type="ECO:0000313" key="6">
    <source>
        <dbReference type="Proteomes" id="UP000601435"/>
    </source>
</evidence>
<reference evidence="5" key="1">
    <citation type="submission" date="2021-02" db="EMBL/GenBank/DDBJ databases">
        <authorList>
            <person name="Dougan E. K."/>
            <person name="Rhodes N."/>
            <person name="Thang M."/>
            <person name="Chan C."/>
        </authorList>
    </citation>
    <scope>NUCLEOTIDE SEQUENCE</scope>
</reference>
<dbReference type="GO" id="GO:0003677">
    <property type="term" value="F:DNA binding"/>
    <property type="evidence" value="ECO:0007669"/>
    <property type="project" value="InterPro"/>
</dbReference>
<comment type="caution">
    <text evidence="5">The sequence shown here is derived from an EMBL/GenBank/DDBJ whole genome shotgun (WGS) entry which is preliminary data.</text>
</comment>
<gene>
    <name evidence="5" type="primary">Ces2c</name>
    <name evidence="5" type="ORF">SNEC2469_LOCUS33602</name>
</gene>